<dbReference type="PANTHER" id="PTHR11680">
    <property type="entry name" value="SERINE HYDROXYMETHYLTRANSFERASE"/>
    <property type="match status" value="1"/>
</dbReference>
<sequence>MAHISGLVAGKAIPSPFEHADLVTTTTHKSLRGSRAGLIFYRKGLRSVDKKGKEIMYDLEDKVNFAVFPSLQGGPHNHAIAGVAVALKQSPMFREYIAQVLKNAKAMAAALLSKGYTLVLEACLLHLFRMDLCALPQLLPDLVKNAYICLPGTFLIFVIRGTDNHLVLVDLRPKGIDGARAERVLELVSITANKNTCPGDKSALTPGGLRLGLGDGGSYCRSAAPGGGFCQAVPHAWLLRPLSRVTGLEQPGGRQLAGQKCAQ</sequence>
<dbReference type="InterPro" id="IPR049943">
    <property type="entry name" value="Ser_HO-MeTrfase-like"/>
</dbReference>
<name>A0ABV0MZZ6_9TELE</name>
<gene>
    <name evidence="4" type="primary">SHMT2_2</name>
    <name evidence="4" type="ORF">GOODEAATRI_004015</name>
</gene>
<dbReference type="Gene3D" id="3.90.1150.10">
    <property type="entry name" value="Aspartate Aminotransferase, domain 1"/>
    <property type="match status" value="2"/>
</dbReference>
<comment type="caution">
    <text evidence="4">The sequence shown here is derived from an EMBL/GenBank/DDBJ whole genome shotgun (WGS) entry which is preliminary data.</text>
</comment>
<keyword evidence="5" id="KW-1185">Reference proteome</keyword>
<evidence type="ECO:0000313" key="5">
    <source>
        <dbReference type="Proteomes" id="UP001476798"/>
    </source>
</evidence>
<dbReference type="EMBL" id="JAHRIO010020154">
    <property type="protein sequence ID" value="MEQ2164189.1"/>
    <property type="molecule type" value="Genomic_DNA"/>
</dbReference>
<evidence type="ECO:0000256" key="2">
    <source>
        <dbReference type="ARBA" id="ARBA00022898"/>
    </source>
</evidence>
<dbReference type="Pfam" id="PF00464">
    <property type="entry name" value="SHMT"/>
    <property type="match status" value="2"/>
</dbReference>
<evidence type="ECO:0000256" key="1">
    <source>
        <dbReference type="ARBA" id="ARBA00001933"/>
    </source>
</evidence>
<dbReference type="InterPro" id="IPR015424">
    <property type="entry name" value="PyrdxlP-dep_Trfase"/>
</dbReference>
<dbReference type="PANTHER" id="PTHR11680:SF28">
    <property type="entry name" value="SERINE HYDROXYMETHYLTRANSFERASE, MITOCHONDRIAL"/>
    <property type="match status" value="1"/>
</dbReference>
<comment type="cofactor">
    <cofactor evidence="1">
        <name>pyridoxal 5'-phosphate</name>
        <dbReference type="ChEBI" id="CHEBI:597326"/>
    </cofactor>
</comment>
<keyword evidence="2" id="KW-0663">Pyridoxal phosphate</keyword>
<dbReference type="InterPro" id="IPR015421">
    <property type="entry name" value="PyrdxlP-dep_Trfase_major"/>
</dbReference>
<reference evidence="4 5" key="1">
    <citation type="submission" date="2021-06" db="EMBL/GenBank/DDBJ databases">
        <authorList>
            <person name="Palmer J.M."/>
        </authorList>
    </citation>
    <scope>NUCLEOTIDE SEQUENCE [LARGE SCALE GENOMIC DNA]</scope>
    <source>
        <strain evidence="4 5">GA_2019</strain>
        <tissue evidence="4">Muscle</tissue>
    </source>
</reference>
<dbReference type="Proteomes" id="UP001476798">
    <property type="component" value="Unassembled WGS sequence"/>
</dbReference>
<accession>A0ABV0MZZ6</accession>
<organism evidence="4 5">
    <name type="scientific">Goodea atripinnis</name>
    <dbReference type="NCBI Taxonomy" id="208336"/>
    <lineage>
        <taxon>Eukaryota</taxon>
        <taxon>Metazoa</taxon>
        <taxon>Chordata</taxon>
        <taxon>Craniata</taxon>
        <taxon>Vertebrata</taxon>
        <taxon>Euteleostomi</taxon>
        <taxon>Actinopterygii</taxon>
        <taxon>Neopterygii</taxon>
        <taxon>Teleostei</taxon>
        <taxon>Neoteleostei</taxon>
        <taxon>Acanthomorphata</taxon>
        <taxon>Ovalentaria</taxon>
        <taxon>Atherinomorphae</taxon>
        <taxon>Cyprinodontiformes</taxon>
        <taxon>Goodeidae</taxon>
        <taxon>Goodea</taxon>
    </lineage>
</organism>
<dbReference type="Gene3D" id="3.40.640.10">
    <property type="entry name" value="Type I PLP-dependent aspartate aminotransferase-like (Major domain)"/>
    <property type="match status" value="1"/>
</dbReference>
<protein>
    <submittedName>
        <fullName evidence="4">Serine hydroxymethyltransferase 2</fullName>
    </submittedName>
</protein>
<feature type="domain" description="Serine hydroxymethyltransferase-like" evidence="3">
    <location>
        <begin position="158"/>
        <end position="212"/>
    </location>
</feature>
<evidence type="ECO:0000259" key="3">
    <source>
        <dbReference type="Pfam" id="PF00464"/>
    </source>
</evidence>
<dbReference type="InterPro" id="IPR015422">
    <property type="entry name" value="PyrdxlP-dep_Trfase_small"/>
</dbReference>
<feature type="domain" description="Serine hydroxymethyltransferase-like" evidence="3">
    <location>
        <begin position="1"/>
        <end position="133"/>
    </location>
</feature>
<dbReference type="SUPFAM" id="SSF53383">
    <property type="entry name" value="PLP-dependent transferases"/>
    <property type="match status" value="1"/>
</dbReference>
<evidence type="ECO:0000313" key="4">
    <source>
        <dbReference type="EMBL" id="MEQ2164189.1"/>
    </source>
</evidence>
<proteinExistence type="predicted"/>
<dbReference type="InterPro" id="IPR039429">
    <property type="entry name" value="SHMT-like_dom"/>
</dbReference>